<feature type="signal peptide" evidence="13">
    <location>
        <begin position="1"/>
        <end position="28"/>
    </location>
</feature>
<proteinExistence type="inferred from homology"/>
<feature type="active site" description="Charge relay system" evidence="10">
    <location>
        <position position="98"/>
    </location>
</feature>
<evidence type="ECO:0000256" key="1">
    <source>
        <dbReference type="ARBA" id="ARBA00004162"/>
    </source>
</evidence>
<reference evidence="16" key="1">
    <citation type="submission" date="2023-07" db="EMBL/GenBank/DDBJ databases">
        <title>30 novel species of actinomycetes from the DSMZ collection.</title>
        <authorList>
            <person name="Nouioui I."/>
        </authorList>
    </citation>
    <scope>NUCLEOTIDE SEQUENCE [LARGE SCALE GENOMIC DNA]</scope>
    <source>
        <strain evidence="16">DSM 41640</strain>
    </source>
</reference>
<keyword evidence="9 12" id="KW-0472">Membrane</keyword>
<feature type="active site" description="Charge relay system" evidence="10">
    <location>
        <position position="255"/>
    </location>
</feature>
<feature type="active site" description="Charge relay system" evidence="10">
    <location>
        <position position="62"/>
    </location>
</feature>
<dbReference type="RefSeq" id="WP_311718953.1">
    <property type="nucleotide sequence ID" value="NZ_JAVREZ010000019.1"/>
</dbReference>
<keyword evidence="3" id="KW-1003">Cell membrane</keyword>
<keyword evidence="4 10" id="KW-0645">Protease</keyword>
<feature type="chain" id="PRO_5045882390" evidence="13">
    <location>
        <begin position="29"/>
        <end position="443"/>
    </location>
</feature>
<keyword evidence="8 12" id="KW-1133">Transmembrane helix</keyword>
<evidence type="ECO:0000256" key="3">
    <source>
        <dbReference type="ARBA" id="ARBA00022475"/>
    </source>
</evidence>
<comment type="similarity">
    <text evidence="2 10">Belongs to the peptidase S8 family.</text>
</comment>
<dbReference type="PRINTS" id="PR00723">
    <property type="entry name" value="SUBTILISIN"/>
</dbReference>
<evidence type="ECO:0000256" key="5">
    <source>
        <dbReference type="ARBA" id="ARBA00022692"/>
    </source>
</evidence>
<dbReference type="PANTHER" id="PTHR43806">
    <property type="entry name" value="PEPTIDASE S8"/>
    <property type="match status" value="1"/>
</dbReference>
<dbReference type="GO" id="GO:0006508">
    <property type="term" value="P:proteolysis"/>
    <property type="evidence" value="ECO:0007669"/>
    <property type="project" value="UniProtKB-KW"/>
</dbReference>
<evidence type="ECO:0000256" key="4">
    <source>
        <dbReference type="ARBA" id="ARBA00022670"/>
    </source>
</evidence>
<keyword evidence="16" id="KW-1185">Reference proteome</keyword>
<dbReference type="InterPro" id="IPR023827">
    <property type="entry name" value="Peptidase_S8_Asp-AS"/>
</dbReference>
<dbReference type="InterPro" id="IPR000209">
    <property type="entry name" value="Peptidase_S8/S53_dom"/>
</dbReference>
<evidence type="ECO:0000256" key="2">
    <source>
        <dbReference type="ARBA" id="ARBA00011073"/>
    </source>
</evidence>
<organism evidence="15 16">
    <name type="scientific">Streptomyces doebereineriae</name>
    <dbReference type="NCBI Taxonomy" id="3075528"/>
    <lineage>
        <taxon>Bacteria</taxon>
        <taxon>Bacillati</taxon>
        <taxon>Actinomycetota</taxon>
        <taxon>Actinomycetes</taxon>
        <taxon>Kitasatosporales</taxon>
        <taxon>Streptomycetaceae</taxon>
        <taxon>Streptomyces</taxon>
    </lineage>
</organism>
<dbReference type="InterPro" id="IPR036852">
    <property type="entry name" value="Peptidase_S8/S53_dom_sf"/>
</dbReference>
<accession>A0ABU2VKS4</accession>
<protein>
    <submittedName>
        <fullName evidence="15">Type VII secretion-associated serine protease mycosin</fullName>
    </submittedName>
</protein>
<evidence type="ECO:0000256" key="13">
    <source>
        <dbReference type="SAM" id="SignalP"/>
    </source>
</evidence>
<keyword evidence="13" id="KW-0732">Signal</keyword>
<gene>
    <name evidence="15" type="primary">mycP</name>
    <name evidence="15" type="ORF">RNB18_39680</name>
</gene>
<dbReference type="NCBIfam" id="TIGR03921">
    <property type="entry name" value="T7SS_mycosin"/>
    <property type="match status" value="1"/>
</dbReference>
<feature type="transmembrane region" description="Helical" evidence="12">
    <location>
        <begin position="358"/>
        <end position="380"/>
    </location>
</feature>
<feature type="domain" description="Peptidase S8/S53" evidence="14">
    <location>
        <begin position="53"/>
        <end position="307"/>
    </location>
</feature>
<keyword evidence="5 12" id="KW-0812">Transmembrane</keyword>
<dbReference type="SUPFAM" id="SSF52743">
    <property type="entry name" value="Subtilisin-like"/>
    <property type="match status" value="1"/>
</dbReference>
<evidence type="ECO:0000256" key="12">
    <source>
        <dbReference type="SAM" id="Phobius"/>
    </source>
</evidence>
<dbReference type="PANTHER" id="PTHR43806:SF11">
    <property type="entry name" value="CEREVISIN-RELATED"/>
    <property type="match status" value="1"/>
</dbReference>
<comment type="caution">
    <text evidence="15">The sequence shown here is derived from an EMBL/GenBank/DDBJ whole genome shotgun (WGS) entry which is preliminary data.</text>
</comment>
<dbReference type="InterPro" id="IPR015500">
    <property type="entry name" value="Peptidase_S8_subtilisin-rel"/>
</dbReference>
<name>A0ABU2VKS4_9ACTN</name>
<feature type="region of interest" description="Disordered" evidence="11">
    <location>
        <begin position="385"/>
        <end position="443"/>
    </location>
</feature>
<dbReference type="EMBL" id="JAVREZ010000019">
    <property type="protein sequence ID" value="MDT0486202.1"/>
    <property type="molecule type" value="Genomic_DNA"/>
</dbReference>
<dbReference type="InterPro" id="IPR050131">
    <property type="entry name" value="Peptidase_S8_subtilisin-like"/>
</dbReference>
<evidence type="ECO:0000313" key="16">
    <source>
        <dbReference type="Proteomes" id="UP001183824"/>
    </source>
</evidence>
<evidence type="ECO:0000256" key="11">
    <source>
        <dbReference type="SAM" id="MobiDB-lite"/>
    </source>
</evidence>
<evidence type="ECO:0000256" key="7">
    <source>
        <dbReference type="ARBA" id="ARBA00022825"/>
    </source>
</evidence>
<dbReference type="GO" id="GO:0008233">
    <property type="term" value="F:peptidase activity"/>
    <property type="evidence" value="ECO:0007669"/>
    <property type="project" value="UniProtKB-KW"/>
</dbReference>
<keyword evidence="6 10" id="KW-0378">Hydrolase</keyword>
<feature type="compositionally biased region" description="Low complexity" evidence="11">
    <location>
        <begin position="397"/>
        <end position="419"/>
    </location>
</feature>
<evidence type="ECO:0000259" key="14">
    <source>
        <dbReference type="Pfam" id="PF00082"/>
    </source>
</evidence>
<dbReference type="PROSITE" id="PS00136">
    <property type="entry name" value="SUBTILASE_ASP"/>
    <property type="match status" value="1"/>
</dbReference>
<evidence type="ECO:0000256" key="9">
    <source>
        <dbReference type="ARBA" id="ARBA00023136"/>
    </source>
</evidence>
<evidence type="ECO:0000256" key="6">
    <source>
        <dbReference type="ARBA" id="ARBA00022801"/>
    </source>
</evidence>
<dbReference type="Proteomes" id="UP001183824">
    <property type="component" value="Unassembled WGS sequence"/>
</dbReference>
<dbReference type="Pfam" id="PF00082">
    <property type="entry name" value="Peptidase_S8"/>
    <property type="match status" value="1"/>
</dbReference>
<keyword evidence="7 10" id="KW-0720">Serine protease</keyword>
<comment type="subcellular location">
    <subcellularLocation>
        <location evidence="1">Cell membrane</location>
        <topology evidence="1">Single-pass membrane protein</topology>
    </subcellularLocation>
</comment>
<dbReference type="InterPro" id="IPR023834">
    <property type="entry name" value="T7SS_pept_S8A_mycosin"/>
</dbReference>
<evidence type="ECO:0000256" key="10">
    <source>
        <dbReference type="PROSITE-ProRule" id="PRU01240"/>
    </source>
</evidence>
<evidence type="ECO:0000256" key="8">
    <source>
        <dbReference type="ARBA" id="ARBA00022989"/>
    </source>
</evidence>
<dbReference type="Gene3D" id="3.40.50.200">
    <property type="entry name" value="Peptidase S8/S53 domain"/>
    <property type="match status" value="1"/>
</dbReference>
<evidence type="ECO:0000313" key="15">
    <source>
        <dbReference type="EMBL" id="MDT0486202.1"/>
    </source>
</evidence>
<dbReference type="PROSITE" id="PS51892">
    <property type="entry name" value="SUBTILASE"/>
    <property type="match status" value="1"/>
</dbReference>
<sequence>MGFAQALRTAGCSTLAGAFLFASAPLAAADQVREDQWALKALNAESVWKISKGSGVIVAVIDTGVNSSHLDLQGNVLKGKDFLDGGSATPEPGRDQDHGTAMASIIAGHGHGSNDGVMGLAPEAEILPVRDYGTKGPGLPASIRYAVDNGASVINVSQCFDSSSQEELDRTSDAVAYALKHDVLVVGASGNEDDKGGACYPAASPGALGVGAVKNSGFIWEGSNPGDFVSLTAPGTNIVSANGLNNGYHAANGTSDAAAYTSAAAALLRSKFPDLTAGQIANRLVKTAALPDSEKGLSLPDKRYGYGIIQPLSALKDNISAGSKYGPLTVPESLKEKSTAPAFGASAEEQERADQKALIIWAVIGLAGLAVIGLVILLIVKRSRRNRNSNGGPAGPGTPIGYPQYGQQPYPQQNPYHQPVSPQPHNPYQQQPTPPHSQLPSQE</sequence>